<protein>
    <submittedName>
        <fullName evidence="2">Uncharacterized protein LOC113066773 isoform X2</fullName>
    </submittedName>
</protein>
<accession>A0A6P6MD34</accession>
<gene>
    <name evidence="2" type="primary">LOC113066773</name>
</gene>
<keyword evidence="1" id="KW-1185">Reference proteome</keyword>
<evidence type="ECO:0000313" key="2">
    <source>
        <dbReference type="RefSeq" id="XP_026094585.1"/>
    </source>
</evidence>
<proteinExistence type="predicted"/>
<name>A0A6P6MD34_CARAU</name>
<sequence length="139" mass="16584">MEFIKEESEDIKIEETFRVKHEEDTEEQTLMEFIKEENEDIKIEETFRVKHEDTDEQTLMEFIKEENEDIKIGEVFSLKHEDTEEQTGRSYRAGLHGCHSGGRSLYVAYYIRDQMTHQDDIIVLIMIRVIGFFEHTCCV</sequence>
<dbReference type="GeneID" id="113066773"/>
<dbReference type="Proteomes" id="UP000515129">
    <property type="component" value="Chromosome 4"/>
</dbReference>
<reference evidence="2" key="1">
    <citation type="submission" date="2025-08" db="UniProtKB">
        <authorList>
            <consortium name="RefSeq"/>
        </authorList>
    </citation>
    <scope>IDENTIFICATION</scope>
    <source>
        <strain evidence="2">Wakin</strain>
        <tissue evidence="2">Muscle</tissue>
    </source>
</reference>
<organism evidence="1 2">
    <name type="scientific">Carassius auratus</name>
    <name type="common">Goldfish</name>
    <dbReference type="NCBI Taxonomy" id="7957"/>
    <lineage>
        <taxon>Eukaryota</taxon>
        <taxon>Metazoa</taxon>
        <taxon>Chordata</taxon>
        <taxon>Craniata</taxon>
        <taxon>Vertebrata</taxon>
        <taxon>Euteleostomi</taxon>
        <taxon>Actinopterygii</taxon>
        <taxon>Neopterygii</taxon>
        <taxon>Teleostei</taxon>
        <taxon>Ostariophysi</taxon>
        <taxon>Cypriniformes</taxon>
        <taxon>Cyprinidae</taxon>
        <taxon>Cyprininae</taxon>
        <taxon>Carassius</taxon>
    </lineage>
</organism>
<dbReference type="AlphaFoldDB" id="A0A6P6MD34"/>
<evidence type="ECO:0000313" key="1">
    <source>
        <dbReference type="Proteomes" id="UP000515129"/>
    </source>
</evidence>
<dbReference type="RefSeq" id="XP_026094585.1">
    <property type="nucleotide sequence ID" value="XM_026238800.1"/>
</dbReference>